<feature type="transmembrane region" description="Helical" evidence="1">
    <location>
        <begin position="147"/>
        <end position="174"/>
    </location>
</feature>
<dbReference type="InterPro" id="IPR002823">
    <property type="entry name" value="DUF112_TM"/>
</dbReference>
<dbReference type="EMBL" id="FZNQ01000013">
    <property type="protein sequence ID" value="SNR53321.1"/>
    <property type="molecule type" value="Genomic_DNA"/>
</dbReference>
<dbReference type="PANTHER" id="PTHR35342:SF5">
    <property type="entry name" value="TRICARBOXYLIC TRANSPORT PROTEIN"/>
    <property type="match status" value="1"/>
</dbReference>
<dbReference type="Proteomes" id="UP000198397">
    <property type="component" value="Unassembled WGS sequence"/>
</dbReference>
<reference evidence="3 4" key="1">
    <citation type="submission" date="2017-06" db="EMBL/GenBank/DDBJ databases">
        <authorList>
            <person name="Kim H.J."/>
            <person name="Triplett B.A."/>
        </authorList>
    </citation>
    <scope>NUCLEOTIDE SEQUENCE [LARGE SCALE GENOMIC DNA]</scope>
    <source>
        <strain evidence="3 4">DSM 8800</strain>
    </source>
</reference>
<dbReference type="AlphaFoldDB" id="A0A238X3Z3"/>
<feature type="transmembrane region" description="Helical" evidence="1">
    <location>
        <begin position="474"/>
        <end position="496"/>
    </location>
</feature>
<evidence type="ECO:0000313" key="4">
    <source>
        <dbReference type="Proteomes" id="UP000198397"/>
    </source>
</evidence>
<dbReference type="OrthoDB" id="199846at2157"/>
<gene>
    <name evidence="3" type="ORF">SAMN06264855_11318</name>
</gene>
<keyword evidence="1" id="KW-1133">Transmembrane helix</keyword>
<keyword evidence="1" id="KW-0472">Membrane</keyword>
<dbReference type="RefSeq" id="WP_089385267.1">
    <property type="nucleotide sequence ID" value="NZ_FZNQ01000013.1"/>
</dbReference>
<evidence type="ECO:0000256" key="1">
    <source>
        <dbReference type="SAM" id="Phobius"/>
    </source>
</evidence>
<protein>
    <submittedName>
        <fullName evidence="3">Putative tricarboxylic transport membrane protein</fullName>
    </submittedName>
</protein>
<proteinExistence type="predicted"/>
<feature type="transmembrane region" description="Helical" evidence="1">
    <location>
        <begin position="391"/>
        <end position="407"/>
    </location>
</feature>
<dbReference type="Pfam" id="PF01970">
    <property type="entry name" value="TctA"/>
    <property type="match status" value="1"/>
</dbReference>
<accession>A0A238X3Z3</accession>
<feature type="transmembrane region" description="Helical" evidence="1">
    <location>
        <begin position="436"/>
        <end position="454"/>
    </location>
</feature>
<dbReference type="PANTHER" id="PTHR35342">
    <property type="entry name" value="TRICARBOXYLIC TRANSPORT PROTEIN"/>
    <property type="match status" value="1"/>
</dbReference>
<feature type="transmembrane region" description="Helical" evidence="1">
    <location>
        <begin position="358"/>
        <end position="379"/>
    </location>
</feature>
<name>A0A238X3Z3_HALVU</name>
<keyword evidence="1" id="KW-0812">Transmembrane</keyword>
<feature type="transmembrane region" description="Helical" evidence="1">
    <location>
        <begin position="315"/>
        <end position="338"/>
    </location>
</feature>
<evidence type="ECO:0000313" key="3">
    <source>
        <dbReference type="EMBL" id="SNR53321.1"/>
    </source>
</evidence>
<feature type="transmembrane region" description="Helical" evidence="1">
    <location>
        <begin position="413"/>
        <end position="429"/>
    </location>
</feature>
<sequence length="502" mass="51932">MSLGVFVEAFGVVLSWPVAFWLVAGMLIGIVVGSLPGLGASLGMAILLPLTLTLDGISAIILLISIYSGAMYGGSISAILVNAPGTSAAAATTFDGYPMSRQGQAVTALSLSATSSALAGFITIAVLIIASPVLITVVRMFGSPEYFLIAILGLAMITIVAQGAMVKGLIAGFFGLSLTTIGTAPMTADVRYTFGQFALFDGVSFVAALIGLFAIAEMLKLAGERGGISRGEVRMGGDVLPAVKSVINHPVTLLKSAFIGMGIGAIPGAGSTVSNFVAYTEAVRSSDDASTFGKGNEVGVIASEASNNGTIGGSVVPAIAFGIPGSAATAVLIGGLIMHGLVPGPELFDADANLVVTYSVFIALLLGNIVILLVGLGLVTRAGYLTRIDTKYIIPMIIALAFLGAFALRSGNWFDVITIVALGIMGYYMKRYNYSIIAFVLGVVLGSIAEENLYRSVLLSRRVDFPVDLPISIFFVRPISLLLLVAIVAIILGPILRPYFDR</sequence>
<feature type="domain" description="DUF112" evidence="2">
    <location>
        <begin position="20"/>
        <end position="441"/>
    </location>
</feature>
<evidence type="ECO:0000259" key="2">
    <source>
        <dbReference type="Pfam" id="PF01970"/>
    </source>
</evidence>
<feature type="transmembrane region" description="Helical" evidence="1">
    <location>
        <begin position="20"/>
        <end position="48"/>
    </location>
</feature>
<feature type="transmembrane region" description="Helical" evidence="1">
    <location>
        <begin position="194"/>
        <end position="215"/>
    </location>
</feature>
<keyword evidence="4" id="KW-1185">Reference proteome</keyword>
<feature type="transmembrane region" description="Helical" evidence="1">
    <location>
        <begin position="117"/>
        <end position="135"/>
    </location>
</feature>
<organism evidence="3 4">
    <name type="scientific">Halorubrum vacuolatum</name>
    <name type="common">Natronobacterium vacuolatum</name>
    <dbReference type="NCBI Taxonomy" id="63740"/>
    <lineage>
        <taxon>Archaea</taxon>
        <taxon>Methanobacteriati</taxon>
        <taxon>Methanobacteriota</taxon>
        <taxon>Stenosarchaea group</taxon>
        <taxon>Halobacteria</taxon>
        <taxon>Halobacteriales</taxon>
        <taxon>Haloferacaceae</taxon>
        <taxon>Halorubrum</taxon>
    </lineage>
</organism>